<evidence type="ECO:0000256" key="10">
    <source>
        <dbReference type="ARBA" id="ARBA00022679"/>
    </source>
</evidence>
<reference evidence="20" key="1">
    <citation type="journal article" date="2022" name="Environ. Microbiol.">
        <title>Geoalkalibacter halelectricus SAP #1 sp. nov. possessing extracellular electron transfer and mineral#reducing capabilities from a haloalkaline environment.</title>
        <authorList>
            <person name="Yadav S."/>
            <person name="Singh R."/>
            <person name="Sundharam S.S."/>
            <person name="Chaudhary S."/>
            <person name="Krishnamurthi S."/>
            <person name="Patil S.A."/>
        </authorList>
    </citation>
    <scope>NUCLEOTIDE SEQUENCE</scope>
    <source>
        <strain evidence="20">SAP-1</strain>
    </source>
</reference>
<evidence type="ECO:0000256" key="17">
    <source>
        <dbReference type="ARBA" id="ARBA00023264"/>
    </source>
</evidence>
<evidence type="ECO:0000256" key="7">
    <source>
        <dbReference type="ARBA" id="ARBA00019373"/>
    </source>
</evidence>
<dbReference type="Proteomes" id="UP001060414">
    <property type="component" value="Chromosome"/>
</dbReference>
<comment type="subcellular location">
    <subcellularLocation>
        <location evidence="2">Cell membrane</location>
        <topology evidence="2">Multi-pass membrane protein</topology>
    </subcellularLocation>
</comment>
<evidence type="ECO:0000256" key="8">
    <source>
        <dbReference type="ARBA" id="ARBA00022475"/>
    </source>
</evidence>
<feature type="transmembrane region" description="Helical" evidence="19">
    <location>
        <begin position="88"/>
        <end position="111"/>
    </location>
</feature>
<keyword evidence="9" id="KW-0444">Lipid biosynthesis</keyword>
<dbReference type="InterPro" id="IPR000374">
    <property type="entry name" value="PC_trans"/>
</dbReference>
<evidence type="ECO:0000256" key="13">
    <source>
        <dbReference type="ARBA" id="ARBA00022989"/>
    </source>
</evidence>
<evidence type="ECO:0000256" key="4">
    <source>
        <dbReference type="ARBA" id="ARBA00005189"/>
    </source>
</evidence>
<comment type="pathway">
    <text evidence="4">Lipid metabolism.</text>
</comment>
<feature type="transmembrane region" description="Helical" evidence="19">
    <location>
        <begin position="117"/>
        <end position="135"/>
    </location>
</feature>
<evidence type="ECO:0000256" key="5">
    <source>
        <dbReference type="ARBA" id="ARBA00010185"/>
    </source>
</evidence>
<comment type="similarity">
    <text evidence="5 18">Belongs to the CDS family.</text>
</comment>
<evidence type="ECO:0000313" key="21">
    <source>
        <dbReference type="Proteomes" id="UP001060414"/>
    </source>
</evidence>
<accession>A0ABY5ZWN5</accession>
<evidence type="ECO:0000256" key="14">
    <source>
        <dbReference type="ARBA" id="ARBA00023098"/>
    </source>
</evidence>
<evidence type="ECO:0000313" key="20">
    <source>
        <dbReference type="EMBL" id="UWZ81606.1"/>
    </source>
</evidence>
<keyword evidence="10 18" id="KW-0808">Transferase</keyword>
<keyword evidence="21" id="KW-1185">Reference proteome</keyword>
<evidence type="ECO:0000256" key="16">
    <source>
        <dbReference type="ARBA" id="ARBA00023209"/>
    </source>
</evidence>
<dbReference type="PANTHER" id="PTHR46382:SF1">
    <property type="entry name" value="PHOSPHATIDATE CYTIDYLYLTRANSFERASE"/>
    <property type="match status" value="1"/>
</dbReference>
<dbReference type="EMBL" id="CP092109">
    <property type="protein sequence ID" value="UWZ81606.1"/>
    <property type="molecule type" value="Genomic_DNA"/>
</dbReference>
<evidence type="ECO:0000256" key="2">
    <source>
        <dbReference type="ARBA" id="ARBA00004651"/>
    </source>
</evidence>
<dbReference type="EC" id="2.7.7.41" evidence="6 18"/>
<gene>
    <name evidence="20" type="ORF">L9S41_13675</name>
</gene>
<evidence type="ECO:0000256" key="18">
    <source>
        <dbReference type="RuleBase" id="RU003938"/>
    </source>
</evidence>
<evidence type="ECO:0000256" key="11">
    <source>
        <dbReference type="ARBA" id="ARBA00022692"/>
    </source>
</evidence>
<evidence type="ECO:0000256" key="12">
    <source>
        <dbReference type="ARBA" id="ARBA00022695"/>
    </source>
</evidence>
<dbReference type="PROSITE" id="PS01315">
    <property type="entry name" value="CDS"/>
    <property type="match status" value="1"/>
</dbReference>
<dbReference type="GO" id="GO:0016779">
    <property type="term" value="F:nucleotidyltransferase activity"/>
    <property type="evidence" value="ECO:0007669"/>
    <property type="project" value="UniProtKB-KW"/>
</dbReference>
<keyword evidence="15 19" id="KW-0472">Membrane</keyword>
<keyword evidence="16" id="KW-0594">Phospholipid biosynthesis</keyword>
<name>A0ABY5ZWN5_9BACT</name>
<keyword evidence="17" id="KW-1208">Phospholipid metabolism</keyword>
<keyword evidence="14" id="KW-0443">Lipid metabolism</keyword>
<keyword evidence="8" id="KW-1003">Cell membrane</keyword>
<comment type="catalytic activity">
    <reaction evidence="1 18">
        <text>a 1,2-diacyl-sn-glycero-3-phosphate + CTP + H(+) = a CDP-1,2-diacyl-sn-glycerol + diphosphate</text>
        <dbReference type="Rhea" id="RHEA:16229"/>
        <dbReference type="ChEBI" id="CHEBI:15378"/>
        <dbReference type="ChEBI" id="CHEBI:33019"/>
        <dbReference type="ChEBI" id="CHEBI:37563"/>
        <dbReference type="ChEBI" id="CHEBI:58332"/>
        <dbReference type="ChEBI" id="CHEBI:58608"/>
        <dbReference type="EC" id="2.7.7.41"/>
    </reaction>
</comment>
<keyword evidence="13 19" id="KW-1133">Transmembrane helix</keyword>
<evidence type="ECO:0000256" key="6">
    <source>
        <dbReference type="ARBA" id="ARBA00012487"/>
    </source>
</evidence>
<keyword evidence="11 18" id="KW-0812">Transmembrane</keyword>
<evidence type="ECO:0000256" key="1">
    <source>
        <dbReference type="ARBA" id="ARBA00001698"/>
    </source>
</evidence>
<protein>
    <recommendedName>
        <fullName evidence="7 18">Phosphatidate cytidylyltransferase</fullName>
        <ecNumber evidence="6 18">2.7.7.41</ecNumber>
    </recommendedName>
</protein>
<keyword evidence="12 18" id="KW-0548">Nucleotidyltransferase</keyword>
<dbReference type="Pfam" id="PF01148">
    <property type="entry name" value="CTP_transf_1"/>
    <property type="match status" value="1"/>
</dbReference>
<comment type="pathway">
    <text evidence="3 18">Phospholipid metabolism; CDP-diacylglycerol biosynthesis; CDP-diacylglycerol from sn-glycerol 3-phosphate: step 3/3.</text>
</comment>
<feature type="transmembrane region" description="Helical" evidence="19">
    <location>
        <begin position="46"/>
        <end position="76"/>
    </location>
</feature>
<evidence type="ECO:0000256" key="15">
    <source>
        <dbReference type="ARBA" id="ARBA00023136"/>
    </source>
</evidence>
<evidence type="ECO:0000256" key="3">
    <source>
        <dbReference type="ARBA" id="ARBA00005119"/>
    </source>
</evidence>
<organism evidence="20 21">
    <name type="scientific">Geoalkalibacter halelectricus</name>
    <dbReference type="NCBI Taxonomy" id="2847045"/>
    <lineage>
        <taxon>Bacteria</taxon>
        <taxon>Pseudomonadati</taxon>
        <taxon>Thermodesulfobacteriota</taxon>
        <taxon>Desulfuromonadia</taxon>
        <taxon>Desulfuromonadales</taxon>
        <taxon>Geoalkalibacteraceae</taxon>
        <taxon>Geoalkalibacter</taxon>
    </lineage>
</organism>
<feature type="transmembrane region" description="Helical" evidence="19">
    <location>
        <begin position="156"/>
        <end position="174"/>
    </location>
</feature>
<evidence type="ECO:0000256" key="19">
    <source>
        <dbReference type="SAM" id="Phobius"/>
    </source>
</evidence>
<proteinExistence type="inferred from homology"/>
<dbReference type="PANTHER" id="PTHR46382">
    <property type="entry name" value="PHOSPHATIDATE CYTIDYLYLTRANSFERASE"/>
    <property type="match status" value="1"/>
</dbReference>
<sequence length="248" mass="26910">MYFANSFFFRLLVLVVAGLALAEFYRMVLPADRGREQLLAVGGGVLFVWLTAFGHSGAVLAGMSLLLLFWVTWFLFNFRDLGSVVQQLGLVHFGIFYVGLPLGLLAALGDLPWGREWVFLILLVAMASDTAAYFVGVTLGRRKLYPAISPNKSVEGAVGGLVGALLGALLAKYWFFPVLSVWECLLLAAVLGPLAQIGDLVESMLKRSCGVKDSGHLIPGHGGILDRLDSLLLLFPPVYFFALLRGFG</sequence>
<evidence type="ECO:0000256" key="9">
    <source>
        <dbReference type="ARBA" id="ARBA00022516"/>
    </source>
</evidence>